<protein>
    <recommendedName>
        <fullName evidence="3">Prolactin receptor</fullName>
    </recommendedName>
</protein>
<dbReference type="AlphaFoldDB" id="A0AAW0HYJ2"/>
<evidence type="ECO:0000313" key="1">
    <source>
        <dbReference type="EMBL" id="KAK7807154.1"/>
    </source>
</evidence>
<dbReference type="EMBL" id="JBBHLL010000279">
    <property type="protein sequence ID" value="KAK7807154.1"/>
    <property type="molecule type" value="Genomic_DNA"/>
</dbReference>
<evidence type="ECO:0008006" key="3">
    <source>
        <dbReference type="Google" id="ProtNLM"/>
    </source>
</evidence>
<evidence type="ECO:0000313" key="2">
    <source>
        <dbReference type="Proteomes" id="UP001488838"/>
    </source>
</evidence>
<sequence length="93" mass="10266">GSPVPSQEQPKRNKSDHYDIIKFPQPESGLKMTEDSNTLVLLWIHNPTDKTPNRSTTLNIPGSHKPGFPFTFGYEGLPPALEWSATPQGLAIP</sequence>
<dbReference type="Proteomes" id="UP001488838">
    <property type="component" value="Unassembled WGS sequence"/>
</dbReference>
<proteinExistence type="predicted"/>
<organism evidence="1 2">
    <name type="scientific">Myodes glareolus</name>
    <name type="common">Bank vole</name>
    <name type="synonym">Clethrionomys glareolus</name>
    <dbReference type="NCBI Taxonomy" id="447135"/>
    <lineage>
        <taxon>Eukaryota</taxon>
        <taxon>Metazoa</taxon>
        <taxon>Chordata</taxon>
        <taxon>Craniata</taxon>
        <taxon>Vertebrata</taxon>
        <taxon>Euteleostomi</taxon>
        <taxon>Mammalia</taxon>
        <taxon>Eutheria</taxon>
        <taxon>Euarchontoglires</taxon>
        <taxon>Glires</taxon>
        <taxon>Rodentia</taxon>
        <taxon>Myomorpha</taxon>
        <taxon>Muroidea</taxon>
        <taxon>Cricetidae</taxon>
        <taxon>Arvicolinae</taxon>
        <taxon>Myodes</taxon>
    </lineage>
</organism>
<accession>A0AAW0HYJ2</accession>
<feature type="non-terminal residue" evidence="1">
    <location>
        <position position="1"/>
    </location>
</feature>
<reference evidence="1 2" key="1">
    <citation type="journal article" date="2023" name="bioRxiv">
        <title>Conserved and derived expression patterns and positive selection on dental genes reveal complex evolutionary context of ever-growing rodent molars.</title>
        <authorList>
            <person name="Calamari Z.T."/>
            <person name="Song A."/>
            <person name="Cohen E."/>
            <person name="Akter M."/>
            <person name="Roy R.D."/>
            <person name="Hallikas O."/>
            <person name="Christensen M.M."/>
            <person name="Li P."/>
            <person name="Marangoni P."/>
            <person name="Jernvall J."/>
            <person name="Klein O.D."/>
        </authorList>
    </citation>
    <scope>NUCLEOTIDE SEQUENCE [LARGE SCALE GENOMIC DNA]</scope>
    <source>
        <strain evidence="1">V071</strain>
    </source>
</reference>
<comment type="caution">
    <text evidence="1">The sequence shown here is derived from an EMBL/GenBank/DDBJ whole genome shotgun (WGS) entry which is preliminary data.</text>
</comment>
<gene>
    <name evidence="1" type="ORF">U0070_018145</name>
</gene>
<keyword evidence="2" id="KW-1185">Reference proteome</keyword>
<name>A0AAW0HYJ2_MYOGA</name>